<keyword evidence="11" id="KW-0175">Coiled coil</keyword>
<dbReference type="Gramene" id="rna25713">
    <property type="protein sequence ID" value="RHN63058.1"/>
    <property type="gene ID" value="gene25713"/>
</dbReference>
<comment type="similarity">
    <text evidence="2">Belongs to the glycosyltransferase 34 family.</text>
</comment>
<keyword evidence="7 12" id="KW-1133">Transmembrane helix</keyword>
<reference evidence="13" key="1">
    <citation type="journal article" date="2018" name="Nat. Plants">
        <title>Whole-genome landscape of Medicago truncatula symbiotic genes.</title>
        <authorList>
            <person name="Pecrix Y."/>
            <person name="Gamas P."/>
            <person name="Carrere S."/>
        </authorList>
    </citation>
    <scope>NUCLEOTIDE SEQUENCE</scope>
    <source>
        <tissue evidence="13">Leaves</tissue>
    </source>
</reference>
<evidence type="ECO:0000256" key="8">
    <source>
        <dbReference type="ARBA" id="ARBA00023034"/>
    </source>
</evidence>
<name>A0A396IE49_MEDTR</name>
<evidence type="ECO:0000256" key="2">
    <source>
        <dbReference type="ARBA" id="ARBA00005664"/>
    </source>
</evidence>
<evidence type="ECO:0000256" key="1">
    <source>
        <dbReference type="ARBA" id="ARBA00004323"/>
    </source>
</evidence>
<dbReference type="Pfam" id="PF05637">
    <property type="entry name" value="Glyco_transf_34"/>
    <property type="match status" value="2"/>
</dbReference>
<evidence type="ECO:0000256" key="12">
    <source>
        <dbReference type="SAM" id="Phobius"/>
    </source>
</evidence>
<keyword evidence="3 13" id="KW-0328">Glycosyltransferase</keyword>
<dbReference type="AlphaFoldDB" id="A0A396IE49"/>
<dbReference type="EC" id="2.4.2.39" evidence="13"/>
<dbReference type="Proteomes" id="UP000265566">
    <property type="component" value="Chromosome 4"/>
</dbReference>
<keyword evidence="4 13" id="KW-0808">Transferase</keyword>
<dbReference type="GO" id="GO:0033843">
    <property type="term" value="F:xyloglucan 6-xylosyltransferase activity"/>
    <property type="evidence" value="ECO:0007669"/>
    <property type="project" value="UniProtKB-EC"/>
</dbReference>
<keyword evidence="8" id="KW-0333">Golgi apparatus</keyword>
<dbReference type="Gene3D" id="3.90.550.10">
    <property type="entry name" value="Spore Coat Polysaccharide Biosynthesis Protein SpsA, Chain A"/>
    <property type="match status" value="2"/>
</dbReference>
<evidence type="ECO:0000313" key="13">
    <source>
        <dbReference type="EMBL" id="RHN63058.1"/>
    </source>
</evidence>
<dbReference type="InterPro" id="IPR008630">
    <property type="entry name" value="Glyco_trans_34"/>
</dbReference>
<protein>
    <submittedName>
        <fullName evidence="13">Putative xyloglucan 6-xylosyltransferase</fullName>
        <ecNumber evidence="13">2.4.2.39</ecNumber>
    </submittedName>
</protein>
<dbReference type="FunFam" id="3.90.550.10:FF:000127">
    <property type="entry name" value="Probable glycosyltransferase 7"/>
    <property type="match status" value="1"/>
</dbReference>
<dbReference type="EMBL" id="PSQE01000004">
    <property type="protein sequence ID" value="RHN63058.1"/>
    <property type="molecule type" value="Genomic_DNA"/>
</dbReference>
<accession>A0A396IE49</accession>
<feature type="coiled-coil region" evidence="11">
    <location>
        <begin position="772"/>
        <end position="799"/>
    </location>
</feature>
<dbReference type="PANTHER" id="PTHR31311:SF26">
    <property type="entry name" value="ALPHA-6-GALACTOSYLTRANSFERASE"/>
    <property type="match status" value="1"/>
</dbReference>
<dbReference type="PANTHER" id="PTHR31311">
    <property type="entry name" value="XYLOGLUCAN 6-XYLOSYLTRANSFERASE 5-RELATED-RELATED"/>
    <property type="match status" value="1"/>
</dbReference>
<evidence type="ECO:0000256" key="9">
    <source>
        <dbReference type="ARBA" id="ARBA00023136"/>
    </source>
</evidence>
<keyword evidence="5 12" id="KW-0812">Transmembrane</keyword>
<proteinExistence type="inferred from homology"/>
<keyword evidence="6" id="KW-0735">Signal-anchor</keyword>
<evidence type="ECO:0000256" key="4">
    <source>
        <dbReference type="ARBA" id="ARBA00022679"/>
    </source>
</evidence>
<evidence type="ECO:0000256" key="10">
    <source>
        <dbReference type="ARBA" id="ARBA00023180"/>
    </source>
</evidence>
<evidence type="ECO:0000256" key="11">
    <source>
        <dbReference type="SAM" id="Coils"/>
    </source>
</evidence>
<comment type="subcellular location">
    <subcellularLocation>
        <location evidence="1">Golgi apparatus membrane</location>
        <topology evidence="1">Single-pass type II membrane protein</topology>
    </subcellularLocation>
</comment>
<organism evidence="13">
    <name type="scientific">Medicago truncatula</name>
    <name type="common">Barrel medic</name>
    <name type="synonym">Medicago tribuloides</name>
    <dbReference type="NCBI Taxonomy" id="3880"/>
    <lineage>
        <taxon>Eukaryota</taxon>
        <taxon>Viridiplantae</taxon>
        <taxon>Streptophyta</taxon>
        <taxon>Embryophyta</taxon>
        <taxon>Tracheophyta</taxon>
        <taxon>Spermatophyta</taxon>
        <taxon>Magnoliopsida</taxon>
        <taxon>eudicotyledons</taxon>
        <taxon>Gunneridae</taxon>
        <taxon>Pentapetalae</taxon>
        <taxon>rosids</taxon>
        <taxon>fabids</taxon>
        <taxon>Fabales</taxon>
        <taxon>Fabaceae</taxon>
        <taxon>Papilionoideae</taxon>
        <taxon>50 kb inversion clade</taxon>
        <taxon>NPAAA clade</taxon>
        <taxon>Hologalegina</taxon>
        <taxon>IRL clade</taxon>
        <taxon>Trifolieae</taxon>
        <taxon>Medicago</taxon>
    </lineage>
</organism>
<dbReference type="GO" id="GO:0000139">
    <property type="term" value="C:Golgi membrane"/>
    <property type="evidence" value="ECO:0007669"/>
    <property type="project" value="UniProtKB-SubCell"/>
</dbReference>
<evidence type="ECO:0000256" key="6">
    <source>
        <dbReference type="ARBA" id="ARBA00022968"/>
    </source>
</evidence>
<evidence type="ECO:0000256" key="5">
    <source>
        <dbReference type="ARBA" id="ARBA00022692"/>
    </source>
</evidence>
<keyword evidence="9 12" id="KW-0472">Membrane</keyword>
<comment type="caution">
    <text evidence="13">The sequence shown here is derived from an EMBL/GenBank/DDBJ whole genome shotgun (WGS) entry which is preliminary data.</text>
</comment>
<evidence type="ECO:0000256" key="7">
    <source>
        <dbReference type="ARBA" id="ARBA00022989"/>
    </source>
</evidence>
<gene>
    <name evidence="13" type="ORF">MtrunA17_Chr4g0054201</name>
</gene>
<dbReference type="GO" id="GO:0008378">
    <property type="term" value="F:galactosyltransferase activity"/>
    <property type="evidence" value="ECO:0007669"/>
    <property type="project" value="UniProtKB-ARBA"/>
</dbReference>
<feature type="transmembrane region" description="Helical" evidence="12">
    <location>
        <begin position="21"/>
        <end position="40"/>
    </location>
</feature>
<dbReference type="InterPro" id="IPR029044">
    <property type="entry name" value="Nucleotide-diphossugar_trans"/>
</dbReference>
<evidence type="ECO:0000256" key="3">
    <source>
        <dbReference type="ARBA" id="ARBA00022676"/>
    </source>
</evidence>
<sequence>MTNAKRKRGCSIPNRNGYGEFPILKATLFVLLLLLCALWFKRNQLTILCPNKTMSEAIQDPPEKTFYDDPTLSYSVEEPMKQWDKKRSHWLQLHPSFAAGASDRILVLTGSQPTPCKNPIGDHLLLRCFKNKVDYCRIHNCEVYYSNLHLHPKMDSYWSKLPIIRSTMMAHPEVEWIWWMDADAVFSDMEFKVPLDRYKDHNLVVHGWSNMVYDDSENKSWTGLNAGSILVRNCQWSMDLLHVWAQMGPLTSNYAKWGKILTSIFKDKPFPLPDDQSSLIYLLSRQRRKWGAKTFLEEGYDLEGYWIATMGKLEGIQNKYDEIEKKARVLRRRHSEKVSVWYGEMREPYLKWSERRPFVKHFTGCQPCSGDHNPSYKGDVCWKEMERALNFADNQVLRNYGFTTFFHNKTSNQEALASTSSYATHKKITLKIAFIFPRVHKHSYNSPMAPKFGSKNKSSSWLSSGCIFILGAMAALLFIWGLSSFITPISNTNPKFNSITTKLKSFNFTTNTDFAGPDFLHDPSDKTFYDDPQTCYTMDKPVKNWDEKRKEWLLHHPSFVVGASEKILVITGSQPTKCDNPIGDHLLLRFFKNKVDYCRIHNHDIIYNNALLDPKMDTYWAKYPMVRAAMLAHPEVEWIWWVDSDAIFTDMEFKLPLWRYNDHNLVIHGWEELVKKEHSWTGLNAGVFLIRNCQWSLDFMDVWASMGPNSPEYEKWGERLRATFKTKVVPDSDDQTALAYLIAMGEDKWTKKIYMENEYYFEGYWMEISKMYDKMGKKYDEIEKRVEGLRRRHAEKVSERYGEMREEYVKNLGDMRRPFITHFTGCQPCNGHHNPMYAADDCWNGMERALNFADNQVLRKFGFIHPNLLDKSVSPLPFGYPAKSP</sequence>
<keyword evidence="10" id="KW-0325">Glycoprotein</keyword>